<dbReference type="PROSITE" id="PS50837">
    <property type="entry name" value="NACHT"/>
    <property type="match status" value="1"/>
</dbReference>
<dbReference type="InterPro" id="IPR009003">
    <property type="entry name" value="Peptidase_S1_PA"/>
</dbReference>
<organism evidence="4 5">
    <name type="scientific">Streptomyces fildesensis</name>
    <dbReference type="NCBI Taxonomy" id="375757"/>
    <lineage>
        <taxon>Bacteria</taxon>
        <taxon>Bacillati</taxon>
        <taxon>Actinomycetota</taxon>
        <taxon>Actinomycetes</taxon>
        <taxon>Kitasatosporales</taxon>
        <taxon>Streptomycetaceae</taxon>
        <taxon>Streptomyces</taxon>
    </lineage>
</organism>
<dbReference type="Gene3D" id="3.40.50.300">
    <property type="entry name" value="P-loop containing nucleotide triphosphate hydrolases"/>
    <property type="match status" value="1"/>
</dbReference>
<dbReference type="Proteomes" id="UP001614394">
    <property type="component" value="Unassembled WGS sequence"/>
</dbReference>
<dbReference type="PANTHER" id="PTHR46844">
    <property type="entry name" value="SLR5058 PROTEIN"/>
    <property type="match status" value="1"/>
</dbReference>
<keyword evidence="5" id="KW-1185">Reference proteome</keyword>
<dbReference type="InterPro" id="IPR032675">
    <property type="entry name" value="LRR_dom_sf"/>
</dbReference>
<evidence type="ECO:0000256" key="1">
    <source>
        <dbReference type="ARBA" id="ARBA00022741"/>
    </source>
</evidence>
<feature type="domain" description="NACHT" evidence="3">
    <location>
        <begin position="301"/>
        <end position="634"/>
    </location>
</feature>
<dbReference type="PANTHER" id="PTHR46844:SF1">
    <property type="entry name" value="SLR5058 PROTEIN"/>
    <property type="match status" value="1"/>
</dbReference>
<dbReference type="SUPFAM" id="SSF52540">
    <property type="entry name" value="P-loop containing nucleoside triphosphate hydrolases"/>
    <property type="match status" value="1"/>
</dbReference>
<dbReference type="InterPro" id="IPR007111">
    <property type="entry name" value="NACHT_NTPase"/>
</dbReference>
<dbReference type="Pfam" id="PF05729">
    <property type="entry name" value="NACHT"/>
    <property type="match status" value="1"/>
</dbReference>
<protein>
    <submittedName>
        <fullName evidence="4">NACHT domain-containing protein</fullName>
    </submittedName>
</protein>
<proteinExistence type="predicted"/>
<evidence type="ECO:0000259" key="3">
    <source>
        <dbReference type="PROSITE" id="PS50837"/>
    </source>
</evidence>
<dbReference type="Gene3D" id="3.80.10.10">
    <property type="entry name" value="Ribonuclease Inhibitor"/>
    <property type="match status" value="1"/>
</dbReference>
<accession>A0ABW8CLD1</accession>
<keyword evidence="1" id="KW-0547">Nucleotide-binding</keyword>
<dbReference type="SUPFAM" id="SSF50494">
    <property type="entry name" value="Trypsin-like serine proteases"/>
    <property type="match status" value="1"/>
</dbReference>
<dbReference type="SUPFAM" id="SSF52058">
    <property type="entry name" value="L domain-like"/>
    <property type="match status" value="1"/>
</dbReference>
<keyword evidence="2" id="KW-0067">ATP-binding</keyword>
<dbReference type="Gene3D" id="2.40.10.120">
    <property type="match status" value="1"/>
</dbReference>
<dbReference type="EMBL" id="JBITYG010000017">
    <property type="protein sequence ID" value="MFI9106215.1"/>
    <property type="molecule type" value="Genomic_DNA"/>
</dbReference>
<comment type="caution">
    <text evidence="4">The sequence shown here is derived from an EMBL/GenBank/DDBJ whole genome shotgun (WGS) entry which is preliminary data.</text>
</comment>
<sequence length="1090" mass="118774">MAAGPGADGPRRNRIAAVFSGGRQGSGYLLSPRVALTAAHVIGDGADVRIAVPGGPGEVRCRVVWRPHEIELELDVALIEAPVDLVPRTDPVRLGRADSLAPIRDCQSIGYPYVQRGGPEGKSLDSEQVTGTLKPGSGMLSRQYVLDSDHAPPSVRQDGGSAWAGMSGAAVFSDDLLMAVVRSAPHGWPSSRLATVPVAELVRHEGFLGALGATGCAYTVITRPADPDAAFTSHYTAYIAKRHSTLTIFGIDLSDRSRAVWPLDAAYLSLEVTEPDRGAPGSPLPGGGGSVRAEQTFAGRERVLLRGLAGSGKTTLVQWLAVSAARQEPDAGEHHLRDRVPFVLPLRTLIRHGELPLPADFLRSANVPLTAPDGWTERTLQAGRGLLLVDGLDEIGERERDRVRDWLRDLLIAFPGNLWLVTSRPSAVSDTWLAGEGFAELVLSPMGRDDVGAFITRWHDAARATDADAEETARTDGYQRSLLDAVRTHQDLARLATNPLMCGLICALHRDRRGYLPHSRKQLYDAAMSMLLGRRDRERDIDVQLTEEPQIQLLQKLAYWMIRNGQVEMDQTDAVDLIAAALPAMPTVAATGDASQVFHRLLLRSGLLREPSEGTVDFIHRTFQDYLGAKAAVEERDFAFLVRNAHDDQWEDVLRMAVAHARPDERARLLNQLVGRGDRTKSHRSRLHLLAMACLEQAVELDAVVRTAVEERAAALIPPSSDEEADALAAVGPVVLELLPGPDGLSVHEAAAVVRTAGRLGTDPAMGFIGGFTRDERSLVQFSIVEAWDHFPVDAYAEQVLQHSVLNTWLVIDSEAKLRALASLTHADLLWCVGALPPAELLPPSRTANLRRLNIKDNPLLDNLGQVSAAPGLELFGMDNCPAVTDLEDLRNNTSLRHLNLCDAPHPLDLGPLESMGALRGLGLSTEVDWSNFHHAPELKHLTSLWLGPNASVRSLLGIGKWRNLETVVISHPDTVDDLSELVLLPRLRLLELRDVRHHITEALVTMPTVQTLKLLDPSPVVDLLSLVRLLPHLATLRFGYSATSADRTLDLTALRGVEGIHLTVENAARVIGAELFPQDRLHITPHRWN</sequence>
<dbReference type="RefSeq" id="WP_399657574.1">
    <property type="nucleotide sequence ID" value="NZ_JBITYG010000017.1"/>
</dbReference>
<dbReference type="InterPro" id="IPR027417">
    <property type="entry name" value="P-loop_NTPase"/>
</dbReference>
<reference evidence="4 5" key="1">
    <citation type="submission" date="2024-10" db="EMBL/GenBank/DDBJ databases">
        <title>The Natural Products Discovery Center: Release of the First 8490 Sequenced Strains for Exploring Actinobacteria Biosynthetic Diversity.</title>
        <authorList>
            <person name="Kalkreuter E."/>
            <person name="Kautsar S.A."/>
            <person name="Yang D."/>
            <person name="Bader C.D."/>
            <person name="Teijaro C.N."/>
            <person name="Fluegel L."/>
            <person name="Davis C.M."/>
            <person name="Simpson J.R."/>
            <person name="Lauterbach L."/>
            <person name="Steele A.D."/>
            <person name="Gui C."/>
            <person name="Meng S."/>
            <person name="Li G."/>
            <person name="Viehrig K."/>
            <person name="Ye F."/>
            <person name="Su P."/>
            <person name="Kiefer A.F."/>
            <person name="Nichols A."/>
            <person name="Cepeda A.J."/>
            <person name="Yan W."/>
            <person name="Fan B."/>
            <person name="Jiang Y."/>
            <person name="Adhikari A."/>
            <person name="Zheng C.-J."/>
            <person name="Schuster L."/>
            <person name="Cowan T.M."/>
            <person name="Smanski M.J."/>
            <person name="Chevrette M.G."/>
            <person name="De Carvalho L.P.S."/>
            <person name="Shen B."/>
        </authorList>
    </citation>
    <scope>NUCLEOTIDE SEQUENCE [LARGE SCALE GENOMIC DNA]</scope>
    <source>
        <strain evidence="4 5">NPDC053399</strain>
    </source>
</reference>
<dbReference type="Pfam" id="PF13365">
    <property type="entry name" value="Trypsin_2"/>
    <property type="match status" value="1"/>
</dbReference>
<evidence type="ECO:0000313" key="5">
    <source>
        <dbReference type="Proteomes" id="UP001614394"/>
    </source>
</evidence>
<name>A0ABW8CLD1_9ACTN</name>
<gene>
    <name evidence="4" type="ORF">ACIGXA_37490</name>
</gene>
<evidence type="ECO:0000313" key="4">
    <source>
        <dbReference type="EMBL" id="MFI9106215.1"/>
    </source>
</evidence>
<evidence type="ECO:0000256" key="2">
    <source>
        <dbReference type="ARBA" id="ARBA00022840"/>
    </source>
</evidence>